<dbReference type="SUPFAM" id="SSF48452">
    <property type="entry name" value="TPR-like"/>
    <property type="match status" value="1"/>
</dbReference>
<dbReference type="InterPro" id="IPR011990">
    <property type="entry name" value="TPR-like_helical_dom_sf"/>
</dbReference>
<evidence type="ECO:0000256" key="1">
    <source>
        <dbReference type="SAM" id="MobiDB-lite"/>
    </source>
</evidence>
<comment type="caution">
    <text evidence="2">The sequence shown here is derived from an EMBL/GenBank/DDBJ whole genome shotgun (WGS) entry which is preliminary data.</text>
</comment>
<keyword evidence="3" id="KW-1185">Reference proteome</keyword>
<evidence type="ECO:0000313" key="2">
    <source>
        <dbReference type="EMBL" id="KAK3254493.1"/>
    </source>
</evidence>
<dbReference type="EMBL" id="LGRX02023520">
    <property type="protein sequence ID" value="KAK3254493.1"/>
    <property type="molecule type" value="Genomic_DNA"/>
</dbReference>
<reference evidence="2 3" key="1">
    <citation type="journal article" date="2015" name="Genome Biol. Evol.">
        <title>Comparative Genomics of a Bacterivorous Green Alga Reveals Evolutionary Causalities and Consequences of Phago-Mixotrophic Mode of Nutrition.</title>
        <authorList>
            <person name="Burns J.A."/>
            <person name="Paasch A."/>
            <person name="Narechania A."/>
            <person name="Kim E."/>
        </authorList>
    </citation>
    <scope>NUCLEOTIDE SEQUENCE [LARGE SCALE GENOMIC DNA]</scope>
    <source>
        <strain evidence="2 3">PLY_AMNH</strain>
    </source>
</reference>
<dbReference type="Proteomes" id="UP001190700">
    <property type="component" value="Unassembled WGS sequence"/>
</dbReference>
<feature type="region of interest" description="Disordered" evidence="1">
    <location>
        <begin position="137"/>
        <end position="184"/>
    </location>
</feature>
<organism evidence="2 3">
    <name type="scientific">Cymbomonas tetramitiformis</name>
    <dbReference type="NCBI Taxonomy" id="36881"/>
    <lineage>
        <taxon>Eukaryota</taxon>
        <taxon>Viridiplantae</taxon>
        <taxon>Chlorophyta</taxon>
        <taxon>Pyramimonadophyceae</taxon>
        <taxon>Pyramimonadales</taxon>
        <taxon>Pyramimonadaceae</taxon>
        <taxon>Cymbomonas</taxon>
    </lineage>
</organism>
<gene>
    <name evidence="2" type="ORF">CYMTET_36293</name>
</gene>
<evidence type="ECO:0008006" key="4">
    <source>
        <dbReference type="Google" id="ProtNLM"/>
    </source>
</evidence>
<feature type="compositionally biased region" description="Polar residues" evidence="1">
    <location>
        <begin position="168"/>
        <end position="178"/>
    </location>
</feature>
<sequence>MFREVCGAQVLREASRHLGVNHPDSAMASNNLACCLERLGKPGRARELMQHAHQVLRRGLGPSHPRTCLVARNMSRTGNKRLGIQIPDRIKAMGPEPLPHTDSRACWAAIKDSMQGKARGREQSRQNLAVLQMFWSAQMKANQPEEPEETPEEKKKRERASKFASLYASPSRNKSVAKSASKRK</sequence>
<name>A0AAE0CHH8_9CHLO</name>
<evidence type="ECO:0000313" key="3">
    <source>
        <dbReference type="Proteomes" id="UP001190700"/>
    </source>
</evidence>
<proteinExistence type="predicted"/>
<dbReference type="Gene3D" id="1.25.40.10">
    <property type="entry name" value="Tetratricopeptide repeat domain"/>
    <property type="match status" value="1"/>
</dbReference>
<accession>A0AAE0CHH8</accession>
<dbReference type="Pfam" id="PF13374">
    <property type="entry name" value="TPR_10"/>
    <property type="match status" value="1"/>
</dbReference>
<dbReference type="AlphaFoldDB" id="A0AAE0CHH8"/>
<protein>
    <recommendedName>
        <fullName evidence="4">Kinesin light chain</fullName>
    </recommendedName>
</protein>